<sequence>MRAHKHVFTNYTTVLQQRRLAHHNSTAQTRAMGCVLSARTYGVSERATRGWRHHNVGIIYGVESRQRDWKSERRVIGIENETESELKLGAGSGLVSTIAALLDIEDVESSICPRGRSRGLKPVEFRPTANGAKKIRTYSRLDLGGNYDLSVVVDSSGSRRYFHEALPLFIEPARRRDILGVESSPRLTTHRWRVLLHRNFYLIYRVPCRRSL</sequence>
<accession>A0A4C1UFC8</accession>
<dbReference type="EMBL" id="BGZK01000166">
    <property type="protein sequence ID" value="GBP24840.1"/>
    <property type="molecule type" value="Genomic_DNA"/>
</dbReference>
<dbReference type="AlphaFoldDB" id="A0A4C1UFC8"/>
<dbReference type="Proteomes" id="UP000299102">
    <property type="component" value="Unassembled WGS sequence"/>
</dbReference>
<name>A0A4C1UFC8_EUMVA</name>
<proteinExistence type="predicted"/>
<organism evidence="1 2">
    <name type="scientific">Eumeta variegata</name>
    <name type="common">Bagworm moth</name>
    <name type="synonym">Eumeta japonica</name>
    <dbReference type="NCBI Taxonomy" id="151549"/>
    <lineage>
        <taxon>Eukaryota</taxon>
        <taxon>Metazoa</taxon>
        <taxon>Ecdysozoa</taxon>
        <taxon>Arthropoda</taxon>
        <taxon>Hexapoda</taxon>
        <taxon>Insecta</taxon>
        <taxon>Pterygota</taxon>
        <taxon>Neoptera</taxon>
        <taxon>Endopterygota</taxon>
        <taxon>Lepidoptera</taxon>
        <taxon>Glossata</taxon>
        <taxon>Ditrysia</taxon>
        <taxon>Tineoidea</taxon>
        <taxon>Psychidae</taxon>
        <taxon>Oiketicinae</taxon>
        <taxon>Eumeta</taxon>
    </lineage>
</organism>
<protein>
    <submittedName>
        <fullName evidence="1">Uncharacterized protein</fullName>
    </submittedName>
</protein>
<evidence type="ECO:0000313" key="2">
    <source>
        <dbReference type="Proteomes" id="UP000299102"/>
    </source>
</evidence>
<reference evidence="1 2" key="1">
    <citation type="journal article" date="2019" name="Commun. Biol.">
        <title>The bagworm genome reveals a unique fibroin gene that provides high tensile strength.</title>
        <authorList>
            <person name="Kono N."/>
            <person name="Nakamura H."/>
            <person name="Ohtoshi R."/>
            <person name="Tomita M."/>
            <person name="Numata K."/>
            <person name="Arakawa K."/>
        </authorList>
    </citation>
    <scope>NUCLEOTIDE SEQUENCE [LARGE SCALE GENOMIC DNA]</scope>
</reference>
<evidence type="ECO:0000313" key="1">
    <source>
        <dbReference type="EMBL" id="GBP24840.1"/>
    </source>
</evidence>
<gene>
    <name evidence="1" type="ORF">EVAR_14173_1</name>
</gene>
<keyword evidence="2" id="KW-1185">Reference proteome</keyword>
<comment type="caution">
    <text evidence="1">The sequence shown here is derived from an EMBL/GenBank/DDBJ whole genome shotgun (WGS) entry which is preliminary data.</text>
</comment>